<reference evidence="2" key="1">
    <citation type="submission" date="2021-03" db="EMBL/GenBank/DDBJ databases">
        <authorList>
            <person name="Tagirdzhanova G."/>
        </authorList>
    </citation>
    <scope>NUCLEOTIDE SEQUENCE</scope>
</reference>
<dbReference type="AlphaFoldDB" id="A0A8H3G644"/>
<protein>
    <submittedName>
        <fullName evidence="2">Uncharacterized protein</fullName>
    </submittedName>
</protein>
<accession>A0A8H3G644</accession>
<evidence type="ECO:0000313" key="3">
    <source>
        <dbReference type="Proteomes" id="UP000664534"/>
    </source>
</evidence>
<dbReference type="Proteomes" id="UP000664534">
    <property type="component" value="Unassembled WGS sequence"/>
</dbReference>
<keyword evidence="3" id="KW-1185">Reference proteome</keyword>
<proteinExistence type="predicted"/>
<evidence type="ECO:0000313" key="2">
    <source>
        <dbReference type="EMBL" id="CAF9937452.1"/>
    </source>
</evidence>
<feature type="region of interest" description="Disordered" evidence="1">
    <location>
        <begin position="96"/>
        <end position="119"/>
    </location>
</feature>
<gene>
    <name evidence="2" type="ORF">IMSHALPRED_011143</name>
</gene>
<evidence type="ECO:0000256" key="1">
    <source>
        <dbReference type="SAM" id="MobiDB-lite"/>
    </source>
</evidence>
<organism evidence="2 3">
    <name type="scientific">Imshaugia aleurites</name>
    <dbReference type="NCBI Taxonomy" id="172621"/>
    <lineage>
        <taxon>Eukaryota</taxon>
        <taxon>Fungi</taxon>
        <taxon>Dikarya</taxon>
        <taxon>Ascomycota</taxon>
        <taxon>Pezizomycotina</taxon>
        <taxon>Lecanoromycetes</taxon>
        <taxon>OSLEUM clade</taxon>
        <taxon>Lecanoromycetidae</taxon>
        <taxon>Lecanorales</taxon>
        <taxon>Lecanorineae</taxon>
        <taxon>Parmeliaceae</taxon>
        <taxon>Imshaugia</taxon>
    </lineage>
</organism>
<name>A0A8H3G644_9LECA</name>
<comment type="caution">
    <text evidence="2">The sequence shown here is derived from an EMBL/GenBank/DDBJ whole genome shotgun (WGS) entry which is preliminary data.</text>
</comment>
<sequence>MQTTVHPESTPQGRKFSVCWFVFAQWQNDKPGRLALSDLRNPGGKLLPRNNREAATCAAALAYDPQTLSTLHPIDQNSAVSWSKSHNPRNVTWNWQAADSHPQVPESSRKPSPLSSHVL</sequence>
<dbReference type="EMBL" id="CAJPDT010000099">
    <property type="protein sequence ID" value="CAF9937452.1"/>
    <property type="molecule type" value="Genomic_DNA"/>
</dbReference>